<evidence type="ECO:0000256" key="10">
    <source>
        <dbReference type="ARBA" id="ARBA00023242"/>
    </source>
</evidence>
<evidence type="ECO:0000256" key="15">
    <source>
        <dbReference type="ARBA" id="ARBA00078441"/>
    </source>
</evidence>
<evidence type="ECO:0000256" key="13">
    <source>
        <dbReference type="ARBA" id="ARBA00075957"/>
    </source>
</evidence>
<dbReference type="SUPFAM" id="SSF75217">
    <property type="entry name" value="alpha/beta knot"/>
    <property type="match status" value="1"/>
</dbReference>
<dbReference type="GO" id="GO:0032040">
    <property type="term" value="C:small-subunit processome"/>
    <property type="evidence" value="ECO:0007669"/>
    <property type="project" value="TreeGrafter"/>
</dbReference>
<dbReference type="FunFam" id="3.40.1280.10:FF:000003">
    <property type="entry name" value="Ribosomal RNA small subunit methyltransferase"/>
    <property type="match status" value="1"/>
</dbReference>
<gene>
    <name evidence="18" type="ORF">GSOID_T00008409001</name>
</gene>
<keyword evidence="3" id="KW-0690">Ribosome biogenesis</keyword>
<organism evidence="18">
    <name type="scientific">Oikopleura dioica</name>
    <name type="common">Tunicate</name>
    <dbReference type="NCBI Taxonomy" id="34765"/>
    <lineage>
        <taxon>Eukaryota</taxon>
        <taxon>Metazoa</taxon>
        <taxon>Chordata</taxon>
        <taxon>Tunicata</taxon>
        <taxon>Appendicularia</taxon>
        <taxon>Copelata</taxon>
        <taxon>Oikopleuridae</taxon>
        <taxon>Oikopleura</taxon>
    </lineage>
</organism>
<comment type="catalytic activity">
    <reaction evidence="11">
        <text>pseudouridine(1248) in human 18S rRNA + S-adenosyl-L-methionine = N(1)-methylpseudouridine(1248) in human 18S rRNA + S-adenosyl-L-homocysteine + H(+)</text>
        <dbReference type="Rhea" id="RHEA:46712"/>
        <dbReference type="Rhea" id="RHEA-COMP:11638"/>
        <dbReference type="Rhea" id="RHEA-COMP:11639"/>
        <dbReference type="ChEBI" id="CHEBI:15378"/>
        <dbReference type="ChEBI" id="CHEBI:57856"/>
        <dbReference type="ChEBI" id="CHEBI:59789"/>
        <dbReference type="ChEBI" id="CHEBI:65314"/>
        <dbReference type="ChEBI" id="CHEBI:74890"/>
    </reaction>
</comment>
<comment type="similarity">
    <text evidence="2">Belongs to the class IV-like SAM-binding methyltransferase superfamily. RNA methyltransferase NEP1 family.</text>
</comment>
<evidence type="ECO:0000256" key="14">
    <source>
        <dbReference type="ARBA" id="ARBA00077532"/>
    </source>
</evidence>
<evidence type="ECO:0000256" key="6">
    <source>
        <dbReference type="ARBA" id="ARBA00022679"/>
    </source>
</evidence>
<keyword evidence="9" id="KW-0694">RNA-binding</keyword>
<evidence type="ECO:0000313" key="18">
    <source>
        <dbReference type="EMBL" id="CBY19398.1"/>
    </source>
</evidence>
<evidence type="ECO:0000256" key="12">
    <source>
        <dbReference type="ARBA" id="ARBA00063756"/>
    </source>
</evidence>
<dbReference type="InParanoid" id="E4XE09"/>
<evidence type="ECO:0000256" key="16">
    <source>
        <dbReference type="ARBA" id="ARBA00079565"/>
    </source>
</evidence>
<evidence type="ECO:0000256" key="17">
    <source>
        <dbReference type="ARBA" id="ARBA00079971"/>
    </source>
</evidence>
<evidence type="ECO:0000256" key="2">
    <source>
        <dbReference type="ARBA" id="ARBA00008115"/>
    </source>
</evidence>
<evidence type="ECO:0000256" key="5">
    <source>
        <dbReference type="ARBA" id="ARBA00022603"/>
    </source>
</evidence>
<evidence type="ECO:0000256" key="8">
    <source>
        <dbReference type="ARBA" id="ARBA00022730"/>
    </source>
</evidence>
<dbReference type="Pfam" id="PF03587">
    <property type="entry name" value="EMG1"/>
    <property type="match status" value="1"/>
</dbReference>
<dbReference type="GO" id="GO:0070037">
    <property type="term" value="F:rRNA (pseudouridine) methyltransferase activity"/>
    <property type="evidence" value="ECO:0007669"/>
    <property type="project" value="InterPro"/>
</dbReference>
<proteinExistence type="inferred from homology"/>
<dbReference type="PANTHER" id="PTHR12636:SF5">
    <property type="entry name" value="RIBOSOMAL RNA SMALL SUBUNIT METHYLTRANSFERASE NEP1"/>
    <property type="match status" value="1"/>
</dbReference>
<dbReference type="Gene3D" id="3.40.1280.10">
    <property type="match status" value="1"/>
</dbReference>
<dbReference type="GO" id="GO:0019843">
    <property type="term" value="F:rRNA binding"/>
    <property type="evidence" value="ECO:0007669"/>
    <property type="project" value="UniProtKB-KW"/>
</dbReference>
<keyword evidence="5" id="KW-0489">Methyltransferase</keyword>
<dbReference type="InterPro" id="IPR029026">
    <property type="entry name" value="tRNA_m1G_MTases_N"/>
</dbReference>
<comment type="subcellular location">
    <subcellularLocation>
        <location evidence="1">Nucleus</location>
        <location evidence="1">Nucleolus</location>
    </subcellularLocation>
</comment>
<dbReference type="CDD" id="cd18088">
    <property type="entry name" value="Nep1-like"/>
    <property type="match status" value="1"/>
</dbReference>
<evidence type="ECO:0000256" key="9">
    <source>
        <dbReference type="ARBA" id="ARBA00022884"/>
    </source>
</evidence>
<evidence type="ECO:0000313" key="19">
    <source>
        <dbReference type="Proteomes" id="UP000001307"/>
    </source>
</evidence>
<dbReference type="InterPro" id="IPR029028">
    <property type="entry name" value="Alpha/beta_knot_MTases"/>
</dbReference>
<keyword evidence="10" id="KW-0539">Nucleus</keyword>
<dbReference type="EMBL" id="FN653040">
    <property type="protein sequence ID" value="CBY19398.1"/>
    <property type="molecule type" value="Genomic_DNA"/>
</dbReference>
<comment type="subunit">
    <text evidence="12">Homodimer. Part of the small subunit (SSU) processome, composed of more than 70 proteins and the RNA chaperone small nucleolar RNA (snoRNA) U3.</text>
</comment>
<dbReference type="GO" id="GO:0070475">
    <property type="term" value="P:rRNA base methylation"/>
    <property type="evidence" value="ECO:0007669"/>
    <property type="project" value="InterPro"/>
</dbReference>
<sequence>MDQNRKRKKEDEASNELNMGSGIRRKVEIDESFEKELQAERGITILKTNAEKKMTEKRLIVVLENANLELVKNGKKVELLNADTHRNILKKHGRDLGTARPDITHQILLNLMDSPLNRANLLQVYIKTVKNVLIEINPATRIPRTFNRFCGLMVTLLEKLSVRADGGPIKLMKVIKNPVTDHLPAGCKKTLFTYTSAGIIRPAQLAAEAGDTAHCVVIGAMAHGKVDVDYCEKEVSISNYPLSAALCAARLTAAFEEHWGIH</sequence>
<evidence type="ECO:0000256" key="3">
    <source>
        <dbReference type="ARBA" id="ARBA00022517"/>
    </source>
</evidence>
<reference evidence="18" key="1">
    <citation type="journal article" date="2010" name="Science">
        <title>Plasticity of animal genome architecture unmasked by rapid evolution of a pelagic tunicate.</title>
        <authorList>
            <person name="Denoeud F."/>
            <person name="Henriet S."/>
            <person name="Mungpakdee S."/>
            <person name="Aury J.M."/>
            <person name="Da Silva C."/>
            <person name="Brinkmann H."/>
            <person name="Mikhaleva J."/>
            <person name="Olsen L.C."/>
            <person name="Jubin C."/>
            <person name="Canestro C."/>
            <person name="Bouquet J.M."/>
            <person name="Danks G."/>
            <person name="Poulain J."/>
            <person name="Campsteijn C."/>
            <person name="Adamski M."/>
            <person name="Cross I."/>
            <person name="Yadetie F."/>
            <person name="Muffato M."/>
            <person name="Louis A."/>
            <person name="Butcher S."/>
            <person name="Tsagkogeorga G."/>
            <person name="Konrad A."/>
            <person name="Singh S."/>
            <person name="Jensen M.F."/>
            <person name="Cong E.H."/>
            <person name="Eikeseth-Otteraa H."/>
            <person name="Noel B."/>
            <person name="Anthouard V."/>
            <person name="Porcel B.M."/>
            <person name="Kachouri-Lafond R."/>
            <person name="Nishino A."/>
            <person name="Ugolini M."/>
            <person name="Chourrout P."/>
            <person name="Nishida H."/>
            <person name="Aasland R."/>
            <person name="Huzurbazar S."/>
            <person name="Westhof E."/>
            <person name="Delsuc F."/>
            <person name="Lehrach H."/>
            <person name="Reinhardt R."/>
            <person name="Weissenbach J."/>
            <person name="Roy S.W."/>
            <person name="Artiguenave F."/>
            <person name="Postlethwait J.H."/>
            <person name="Manak J.R."/>
            <person name="Thompson E.M."/>
            <person name="Jaillon O."/>
            <person name="Du Pasquier L."/>
            <person name="Boudinot P."/>
            <person name="Liberles D.A."/>
            <person name="Volff J.N."/>
            <person name="Philippe H."/>
            <person name="Lenhard B."/>
            <person name="Roest Crollius H."/>
            <person name="Wincker P."/>
            <person name="Chourrout D."/>
        </authorList>
    </citation>
    <scope>NUCLEOTIDE SEQUENCE [LARGE SCALE GENOMIC DNA]</scope>
</reference>
<evidence type="ECO:0000256" key="1">
    <source>
        <dbReference type="ARBA" id="ARBA00004604"/>
    </source>
</evidence>
<keyword evidence="8" id="KW-0699">rRNA-binding</keyword>
<keyword evidence="6" id="KW-0808">Transferase</keyword>
<dbReference type="AlphaFoldDB" id="E4XE09"/>
<name>E4XE09_OIKDI</name>
<accession>E4XE09</accession>
<keyword evidence="7" id="KW-0949">S-adenosyl-L-methionine</keyword>
<dbReference type="Proteomes" id="UP000001307">
    <property type="component" value="Unassembled WGS sequence"/>
</dbReference>
<keyword evidence="4" id="KW-0698">rRNA processing</keyword>
<protein>
    <recommendedName>
        <fullName evidence="15">18S rRNA (pseudouridine(1248)-N1)-methyltransferase</fullName>
    </recommendedName>
    <alternativeName>
        <fullName evidence="17">18S rRNA Psi1248 methyltransferase</fullName>
    </alternativeName>
    <alternativeName>
        <fullName evidence="13">Nucleolar protein EMG1 homolog</fullName>
    </alternativeName>
    <alternativeName>
        <fullName evidence="16">Protein C2f</fullName>
    </alternativeName>
    <alternativeName>
        <fullName evidence="14">Ribosome biogenesis protein NEP1</fullName>
    </alternativeName>
</protein>
<evidence type="ECO:0000256" key="7">
    <source>
        <dbReference type="ARBA" id="ARBA00022691"/>
    </source>
</evidence>
<dbReference type="FunCoup" id="E4XE09">
    <property type="interactions" value="243"/>
</dbReference>
<keyword evidence="19" id="KW-1185">Reference proteome</keyword>
<dbReference type="InterPro" id="IPR005304">
    <property type="entry name" value="Rbsml_bgen_MeTrfase_EMG1/NEP1"/>
</dbReference>
<dbReference type="PANTHER" id="PTHR12636">
    <property type="entry name" value="NEP1/MRA1"/>
    <property type="match status" value="1"/>
</dbReference>
<evidence type="ECO:0000256" key="11">
    <source>
        <dbReference type="ARBA" id="ARBA00051029"/>
    </source>
</evidence>
<evidence type="ECO:0000256" key="4">
    <source>
        <dbReference type="ARBA" id="ARBA00022552"/>
    </source>
</evidence>
<dbReference type="OrthoDB" id="269804at2759"/>